<sequence>MRMIAALVLARPVDMWNEVLLELLKSIRHSSSLLCRPIGGDGGIRWYGYCEDVRDERILHDDDLQELRLSLWLQLWWPWRFSVLLRGLTVDGTRSEETKPPCPSCRELLDCNETKFER</sequence>
<dbReference type="EMBL" id="LSRQ01004138">
    <property type="protein sequence ID" value="OAY69937.1"/>
    <property type="molecule type" value="Genomic_DNA"/>
</dbReference>
<dbReference type="AlphaFoldDB" id="A0A199UYP2"/>
<accession>A0A199UYP2</accession>
<comment type="caution">
    <text evidence="1">The sequence shown here is derived from an EMBL/GenBank/DDBJ whole genome shotgun (WGS) entry which is preliminary data.</text>
</comment>
<reference evidence="1 2" key="1">
    <citation type="journal article" date="2016" name="DNA Res.">
        <title>The draft genome of MD-2 pineapple using hybrid error correction of long reads.</title>
        <authorList>
            <person name="Redwan R.M."/>
            <person name="Saidin A."/>
            <person name="Kumar S.V."/>
        </authorList>
    </citation>
    <scope>NUCLEOTIDE SEQUENCE [LARGE SCALE GENOMIC DNA]</scope>
    <source>
        <strain evidence="2">cv. MD2</strain>
        <tissue evidence="1">Leaf</tissue>
    </source>
</reference>
<proteinExistence type="predicted"/>
<dbReference type="Proteomes" id="UP000092600">
    <property type="component" value="Unassembled WGS sequence"/>
</dbReference>
<gene>
    <name evidence="1" type="ORF">ACMD2_21491</name>
</gene>
<name>A0A199UYP2_ANACO</name>
<organism evidence="1 2">
    <name type="scientific">Ananas comosus</name>
    <name type="common">Pineapple</name>
    <name type="synonym">Ananas ananas</name>
    <dbReference type="NCBI Taxonomy" id="4615"/>
    <lineage>
        <taxon>Eukaryota</taxon>
        <taxon>Viridiplantae</taxon>
        <taxon>Streptophyta</taxon>
        <taxon>Embryophyta</taxon>
        <taxon>Tracheophyta</taxon>
        <taxon>Spermatophyta</taxon>
        <taxon>Magnoliopsida</taxon>
        <taxon>Liliopsida</taxon>
        <taxon>Poales</taxon>
        <taxon>Bromeliaceae</taxon>
        <taxon>Bromelioideae</taxon>
        <taxon>Ananas</taxon>
    </lineage>
</organism>
<evidence type="ECO:0000313" key="1">
    <source>
        <dbReference type="EMBL" id="OAY69937.1"/>
    </source>
</evidence>
<protein>
    <submittedName>
        <fullName evidence="1">Uncharacterized protein</fullName>
    </submittedName>
</protein>
<evidence type="ECO:0000313" key="2">
    <source>
        <dbReference type="Proteomes" id="UP000092600"/>
    </source>
</evidence>